<dbReference type="GO" id="GO:0003871">
    <property type="term" value="F:5-methyltetrahydropteroyltriglutamate-homocysteine S-methyltransferase activity"/>
    <property type="evidence" value="ECO:0007669"/>
    <property type="project" value="UniProtKB-EC"/>
</dbReference>
<dbReference type="UniPathway" id="UPA00051">
    <property type="reaction ID" value="UER00082"/>
</dbReference>
<dbReference type="Pfam" id="PF08267">
    <property type="entry name" value="Meth_synt_1"/>
    <property type="match status" value="1"/>
</dbReference>
<evidence type="ECO:0000256" key="10">
    <source>
        <dbReference type="ARBA" id="ARBA00022833"/>
    </source>
</evidence>
<keyword evidence="11" id="KW-0486">Methionine biosynthesis</keyword>
<evidence type="ECO:0000256" key="3">
    <source>
        <dbReference type="ARBA" id="ARBA00009553"/>
    </source>
</evidence>
<evidence type="ECO:0000259" key="15">
    <source>
        <dbReference type="Pfam" id="PF01717"/>
    </source>
</evidence>
<sequence length="793" mass="85154">MSTECTFPAATILGYPRIGPNRELKRAVESYWAGGIDEAGLQRVADELQDRTVARLVELGLSAADSSIPADFALYDQVLDATAALGALPARFADLAGDDGSVGTAEYFTLARGDGDRAPLELTKWFDSNYHYLVPEIGTATTFSAGAHRLTATVRRQRQRERGVVLRPVLVGPITYLLLAKAEEGSPEGFDPLSRIDDAVVAYVGILASLAEAGAEWVQLDEPGLVGDRGGELAAPGGLVERVYRQLAGTAERPALLVTTGYGTAGNPAKPGEALAVLATAGVEAVHADLVKGAKPSTEALQALGTTRLVAGVVDGRNVWRNNLQASLEVLEHLQGVTGTVVTAATSTSLLHVPHDVQAETALPEHLPAWLSFADQKVREAVVLARGLDGGRPSIAAQLQDADAALRQRARFDGVVVDRVRNRTRDLTEEAFTRGPAERRAEVQQQRLGLPVLPTTTIGSFPQTGEVRGARAAVRNGSISQAEYDQFLRQEIARVVRLQEGLGLDVLVHGEPERNDMVQYFAENFDGFAATEQGWVQSYGSRCTRPSILWGDVSRPQAFTVPWISFAQSLTERPLKGMLTGPVTILAWSFVRDDQPLGNTANQVALALRDEIADLEAAGVAIVQVDEPALRELLPLRSADHQAYLTWSVRAFRLATAGAADQTQIHTHLCYSEFGEVISAIDGLDADVTSIEAARSRLEVVEDLAGFGYSRGIGPGVYDIHSPRVPSEQEITALIRTALAALPAQQLWINPDCGLKTRGYEETVVSLRNLVAAARTVREGTDIGEIEHALAHS</sequence>
<feature type="domain" description="Cobalamin-independent methionine synthase MetE N-terminal" evidence="16">
    <location>
        <begin position="10"/>
        <end position="337"/>
    </location>
</feature>
<evidence type="ECO:0000256" key="14">
    <source>
        <dbReference type="PIRSR" id="PIRSR000382-3"/>
    </source>
</evidence>
<feature type="binding site" evidence="12">
    <location>
        <position position="626"/>
    </location>
    <ligand>
        <name>L-homocysteine</name>
        <dbReference type="ChEBI" id="CHEBI:58199"/>
    </ligand>
</feature>
<feature type="binding site" evidence="13">
    <location>
        <position position="692"/>
    </location>
    <ligand>
        <name>Zn(2+)</name>
        <dbReference type="ChEBI" id="CHEBI:29105"/>
        <label>1</label>
        <note>catalytic</note>
    </ligand>
</feature>
<keyword evidence="18" id="KW-1185">Reference proteome</keyword>
<name>A0A3A5LWQ1_9MICC</name>
<dbReference type="InterPro" id="IPR013215">
    <property type="entry name" value="Cbl-indep_Met_Synth_N"/>
</dbReference>
<keyword evidence="9" id="KW-0677">Repeat</keyword>
<feature type="binding site" evidence="12">
    <location>
        <position position="588"/>
    </location>
    <ligand>
        <name>5-methyltetrahydropteroyltri-L-glutamate</name>
        <dbReference type="ChEBI" id="CHEBI:58207"/>
    </ligand>
</feature>
<feature type="binding site" evidence="13">
    <location>
        <position position="753"/>
    </location>
    <ligand>
        <name>Zn(2+)</name>
        <dbReference type="ChEBI" id="CHEBI:29105"/>
        <label>1</label>
        <note>catalytic</note>
    </ligand>
</feature>
<dbReference type="OrthoDB" id="244285at2"/>
<dbReference type="NCBIfam" id="TIGR01371">
    <property type="entry name" value="met_syn_B12ind"/>
    <property type="match status" value="1"/>
</dbReference>
<feature type="binding site" evidence="13">
    <location>
        <position position="670"/>
    </location>
    <ligand>
        <name>Zn(2+)</name>
        <dbReference type="ChEBI" id="CHEBI:29105"/>
        <label>1</label>
        <note>catalytic</note>
    </ligand>
</feature>
<dbReference type="GO" id="GO:0032259">
    <property type="term" value="P:methylation"/>
    <property type="evidence" value="ECO:0007669"/>
    <property type="project" value="UniProtKB-KW"/>
</dbReference>
<dbReference type="Proteomes" id="UP000272560">
    <property type="component" value="Unassembled WGS sequence"/>
</dbReference>
<keyword evidence="5 17" id="KW-0489">Methyltransferase</keyword>
<evidence type="ECO:0000256" key="7">
    <source>
        <dbReference type="ARBA" id="ARBA00022679"/>
    </source>
</evidence>
<evidence type="ECO:0000256" key="2">
    <source>
        <dbReference type="ARBA" id="ARBA00004681"/>
    </source>
</evidence>
<feature type="binding site" evidence="12">
    <location>
        <begin position="458"/>
        <end position="460"/>
    </location>
    <ligand>
        <name>L-methionine</name>
        <dbReference type="ChEBI" id="CHEBI:57844"/>
    </ligand>
</feature>
<evidence type="ECO:0000313" key="18">
    <source>
        <dbReference type="Proteomes" id="UP000272560"/>
    </source>
</evidence>
<proteinExistence type="inferred from homology"/>
<comment type="similarity">
    <text evidence="3">Belongs to the vitamin-B12 independent methionine synthase family.</text>
</comment>
<dbReference type="AlphaFoldDB" id="A0A3A5LWQ1"/>
<evidence type="ECO:0000256" key="1">
    <source>
        <dbReference type="ARBA" id="ARBA00002777"/>
    </source>
</evidence>
<evidence type="ECO:0000256" key="5">
    <source>
        <dbReference type="ARBA" id="ARBA00022603"/>
    </source>
</evidence>
<evidence type="ECO:0000256" key="4">
    <source>
        <dbReference type="ARBA" id="ARBA00012034"/>
    </source>
</evidence>
<feature type="binding site" evidence="13">
    <location>
        <position position="668"/>
    </location>
    <ligand>
        <name>Zn(2+)</name>
        <dbReference type="ChEBI" id="CHEBI:29105"/>
        <label>1</label>
        <note>catalytic</note>
    </ligand>
</feature>
<comment type="pathway">
    <text evidence="2">Amino-acid biosynthesis; L-methionine biosynthesis via de novo pathway; L-methionine from L-homocysteine (MetE route): step 1/1.</text>
</comment>
<feature type="binding site" evidence="12">
    <location>
        <position position="129"/>
    </location>
    <ligand>
        <name>5-methyltetrahydropteroyltri-L-glutamate</name>
        <dbReference type="ChEBI" id="CHEBI:58207"/>
    </ligand>
</feature>
<evidence type="ECO:0000256" key="9">
    <source>
        <dbReference type="ARBA" id="ARBA00022737"/>
    </source>
</evidence>
<keyword evidence="8 13" id="KW-0479">Metal-binding</keyword>
<dbReference type="EC" id="2.1.1.14" evidence="4"/>
<feature type="binding site" evidence="12">
    <location>
        <position position="626"/>
    </location>
    <ligand>
        <name>L-methionine</name>
        <dbReference type="ChEBI" id="CHEBI:57844"/>
    </ligand>
</feature>
<dbReference type="NCBIfam" id="NF003556">
    <property type="entry name" value="PRK05222.1"/>
    <property type="match status" value="1"/>
</dbReference>
<evidence type="ECO:0000256" key="8">
    <source>
        <dbReference type="ARBA" id="ARBA00022723"/>
    </source>
</evidence>
<comment type="caution">
    <text evidence="17">The sequence shown here is derived from an EMBL/GenBank/DDBJ whole genome shotgun (WGS) entry which is preliminary data.</text>
</comment>
<feature type="domain" description="Cobalamin-independent methionine synthase MetE C-terminal/archaeal" evidence="15">
    <location>
        <begin position="453"/>
        <end position="775"/>
    </location>
</feature>
<dbReference type="EMBL" id="QZVT01000019">
    <property type="protein sequence ID" value="RJT74718.1"/>
    <property type="molecule type" value="Genomic_DNA"/>
</dbReference>
<evidence type="ECO:0000256" key="11">
    <source>
        <dbReference type="ARBA" id="ARBA00023167"/>
    </source>
</evidence>
<dbReference type="InterPro" id="IPR038071">
    <property type="entry name" value="UROD/MetE-like_sf"/>
</dbReference>
<evidence type="ECO:0000313" key="17">
    <source>
        <dbReference type="EMBL" id="RJT74718.1"/>
    </source>
</evidence>
<dbReference type="InterPro" id="IPR002629">
    <property type="entry name" value="Met_Synth_C/arc"/>
</dbReference>
<keyword evidence="6" id="KW-0028">Amino-acid biosynthesis</keyword>
<evidence type="ECO:0000256" key="13">
    <source>
        <dbReference type="PIRSR" id="PIRSR000382-2"/>
    </source>
</evidence>
<accession>A0A3A5LWQ1</accession>
<feature type="binding site" evidence="12">
    <location>
        <position position="511"/>
    </location>
    <ligand>
        <name>L-methionine</name>
        <dbReference type="ChEBI" id="CHEBI:57844"/>
    </ligand>
</feature>
<evidence type="ECO:0000256" key="12">
    <source>
        <dbReference type="PIRSR" id="PIRSR000382-1"/>
    </source>
</evidence>
<keyword evidence="10 13" id="KW-0862">Zinc</keyword>
<gene>
    <name evidence="17" type="ORF">D6T63_18490</name>
</gene>
<dbReference type="PIRSF" id="PIRSF000382">
    <property type="entry name" value="MeTrfase_B12_ind"/>
    <property type="match status" value="1"/>
</dbReference>
<feature type="binding site" evidence="12">
    <location>
        <position position="25"/>
    </location>
    <ligand>
        <name>5-methyltetrahydropteroyltri-L-glutamate</name>
        <dbReference type="ChEBI" id="CHEBI:58207"/>
    </ligand>
</feature>
<dbReference type="GO" id="GO:0008270">
    <property type="term" value="F:zinc ion binding"/>
    <property type="evidence" value="ECO:0007669"/>
    <property type="project" value="InterPro"/>
</dbReference>
<dbReference type="CDD" id="cd03312">
    <property type="entry name" value="CIMS_N_terminal_like"/>
    <property type="match status" value="1"/>
</dbReference>
<keyword evidence="7 17" id="KW-0808">Transferase</keyword>
<feature type="binding site" evidence="12">
    <location>
        <begin position="542"/>
        <end position="543"/>
    </location>
    <ligand>
        <name>5-methyltetrahydropteroyltri-L-glutamate</name>
        <dbReference type="ChEBI" id="CHEBI:58207"/>
    </ligand>
</feature>
<feature type="active site" description="Proton donor" evidence="14">
    <location>
        <position position="721"/>
    </location>
</feature>
<feature type="binding site" evidence="12">
    <location>
        <begin position="458"/>
        <end position="460"/>
    </location>
    <ligand>
        <name>L-homocysteine</name>
        <dbReference type="ChEBI" id="CHEBI:58199"/>
    </ligand>
</feature>
<protein>
    <recommendedName>
        <fullName evidence="4">5-methyltetrahydropteroyltriglutamate--homocysteine S-methyltransferase</fullName>
        <ecNumber evidence="4">2.1.1.14</ecNumber>
    </recommendedName>
</protein>
<dbReference type="CDD" id="cd03311">
    <property type="entry name" value="CIMS_C_terminal_like"/>
    <property type="match status" value="1"/>
</dbReference>
<evidence type="ECO:0000256" key="6">
    <source>
        <dbReference type="ARBA" id="ARBA00022605"/>
    </source>
</evidence>
<reference evidence="17 18" key="1">
    <citation type="submission" date="2018-09" db="EMBL/GenBank/DDBJ databases">
        <title>Novel species of Arthrobacter.</title>
        <authorList>
            <person name="Liu Q."/>
            <person name="Xin Y.-H."/>
        </authorList>
    </citation>
    <scope>NUCLEOTIDE SEQUENCE [LARGE SCALE GENOMIC DNA]</scope>
    <source>
        <strain evidence="17 18">Hz2</strain>
    </source>
</reference>
<comment type="cofactor">
    <cofactor evidence="13">
        <name>Zn(2+)</name>
        <dbReference type="ChEBI" id="CHEBI:29105"/>
    </cofactor>
    <text evidence="13">Binds 2 Zn(2+) ions per subunit.</text>
</comment>
<organism evidence="17 18">
    <name type="scientific">Arthrobacter cheniae</name>
    <dbReference type="NCBI Taxonomy" id="1258888"/>
    <lineage>
        <taxon>Bacteria</taxon>
        <taxon>Bacillati</taxon>
        <taxon>Actinomycetota</taxon>
        <taxon>Actinomycetes</taxon>
        <taxon>Micrococcales</taxon>
        <taxon>Micrococcaceae</taxon>
        <taxon>Arthrobacter</taxon>
    </lineage>
</organism>
<dbReference type="Gene3D" id="3.20.20.210">
    <property type="match status" value="2"/>
</dbReference>
<evidence type="ECO:0000259" key="16">
    <source>
        <dbReference type="Pfam" id="PF08267"/>
    </source>
</evidence>
<dbReference type="RefSeq" id="WP_120150802.1">
    <property type="nucleotide sequence ID" value="NZ_QZVT01000019.1"/>
</dbReference>
<comment type="function">
    <text evidence="1">Catalyzes the transfer of a methyl group from 5-methyltetrahydrofolate to homocysteine resulting in methionine formation.</text>
</comment>
<dbReference type="Pfam" id="PF01717">
    <property type="entry name" value="Meth_synt_2"/>
    <property type="match status" value="1"/>
</dbReference>
<dbReference type="PANTHER" id="PTHR30519">
    <property type="entry name" value="5-METHYLTETRAHYDROPTEROYLTRIGLUTAMATE--HOMOCYSTEINE METHYLTRANSFERASE"/>
    <property type="match status" value="1"/>
</dbReference>
<dbReference type="SUPFAM" id="SSF51726">
    <property type="entry name" value="UROD/MetE-like"/>
    <property type="match status" value="2"/>
</dbReference>
<dbReference type="GO" id="GO:0009086">
    <property type="term" value="P:methionine biosynthetic process"/>
    <property type="evidence" value="ECO:0007669"/>
    <property type="project" value="UniProtKB-KW"/>
</dbReference>
<dbReference type="InterPro" id="IPR006276">
    <property type="entry name" value="Cobalamin-indep_Met_synthase"/>
</dbReference>